<dbReference type="Gene3D" id="3.40.30.10">
    <property type="entry name" value="Glutaredoxin"/>
    <property type="match status" value="1"/>
</dbReference>
<gene>
    <name evidence="5" type="ORF">BN137_1999</name>
</gene>
<dbReference type="InterPro" id="IPR036249">
    <property type="entry name" value="Thioredoxin-like_sf"/>
</dbReference>
<dbReference type="Pfam" id="PF03960">
    <property type="entry name" value="ArsC"/>
    <property type="match status" value="1"/>
</dbReference>
<proteinExistence type="inferred from homology"/>
<accession>K8A0C3</accession>
<dbReference type="PANTHER" id="PTHR30041:SF4">
    <property type="entry name" value="ARSENATE REDUCTASE"/>
    <property type="match status" value="1"/>
</dbReference>
<dbReference type="STRING" id="1073999.AFK62_14620"/>
<dbReference type="EMBL" id="CAKW01000071">
    <property type="protein sequence ID" value="CCJ72631.1"/>
    <property type="molecule type" value="Genomic_DNA"/>
</dbReference>
<organism evidence="5 6">
    <name type="scientific">Cronobacter condimenti 1330</name>
    <dbReference type="NCBI Taxonomy" id="1073999"/>
    <lineage>
        <taxon>Bacteria</taxon>
        <taxon>Pseudomonadati</taxon>
        <taxon>Pseudomonadota</taxon>
        <taxon>Gammaproteobacteria</taxon>
        <taxon>Enterobacterales</taxon>
        <taxon>Enterobacteriaceae</taxon>
        <taxon>Cronobacter</taxon>
    </lineage>
</organism>
<comment type="similarity">
    <text evidence="1 3 4">Belongs to the ArsC family.</text>
</comment>
<evidence type="ECO:0000313" key="5">
    <source>
        <dbReference type="EMBL" id="CCJ72631.1"/>
    </source>
</evidence>
<dbReference type="EC" id="1.20.4.1" evidence="4"/>
<dbReference type="eggNOG" id="COG1393">
    <property type="taxonomic scope" value="Bacteria"/>
</dbReference>
<dbReference type="Proteomes" id="UP000009340">
    <property type="component" value="Unassembled WGS sequence"/>
</dbReference>
<evidence type="ECO:0000256" key="3">
    <source>
        <dbReference type="PROSITE-ProRule" id="PRU01282"/>
    </source>
</evidence>
<dbReference type="AlphaFoldDB" id="K8A0C3"/>
<dbReference type="PANTHER" id="PTHR30041">
    <property type="entry name" value="ARSENATE REDUCTASE"/>
    <property type="match status" value="1"/>
</dbReference>
<dbReference type="CDD" id="cd03034">
    <property type="entry name" value="ArsC_ArsC"/>
    <property type="match status" value="1"/>
</dbReference>
<name>K8A0C3_9ENTR</name>
<evidence type="ECO:0000313" key="6">
    <source>
        <dbReference type="Proteomes" id="UP000009340"/>
    </source>
</evidence>
<evidence type="ECO:0000256" key="1">
    <source>
        <dbReference type="ARBA" id="ARBA00007198"/>
    </source>
</evidence>
<dbReference type="PROSITE" id="PS51353">
    <property type="entry name" value="ARSC"/>
    <property type="match status" value="1"/>
</dbReference>
<sequence length="134" mass="15381">MSRDVTIYHNPRCSKSRETLNLLTERGIEPNVVLYLETLPDAAHLKTLLQQLGFSHPRELMRTKEELYKTLNLADATLSEEALIQAMVDNPKLIERPIVVSANKARLGRPPEQVLEILYAKRRRFLRGVLFCNA</sequence>
<comment type="caution">
    <text evidence="5">The sequence shown here is derived from an EMBL/GenBank/DDBJ whole genome shotgun (WGS) entry which is preliminary data.</text>
</comment>
<dbReference type="InterPro" id="IPR006660">
    <property type="entry name" value="Arsenate_reductase-like"/>
</dbReference>
<dbReference type="SUPFAM" id="SSF52833">
    <property type="entry name" value="Thioredoxin-like"/>
    <property type="match status" value="1"/>
</dbReference>
<dbReference type="InterPro" id="IPR006659">
    <property type="entry name" value="Arsenate_reductase"/>
</dbReference>
<evidence type="ECO:0000256" key="4">
    <source>
        <dbReference type="RuleBase" id="RU362029"/>
    </source>
</evidence>
<dbReference type="GO" id="GO:0008794">
    <property type="term" value="F:arsenate reductase (glutaredoxin) activity"/>
    <property type="evidence" value="ECO:0007669"/>
    <property type="project" value="UniProtKB-UniRule"/>
</dbReference>
<keyword evidence="2 4" id="KW-0560">Oxidoreductase</keyword>
<protein>
    <recommendedName>
        <fullName evidence="4">Arsenate reductase</fullName>
        <ecNumber evidence="4">1.20.4.1</ecNumber>
    </recommendedName>
</protein>
<reference evidence="5" key="1">
    <citation type="submission" date="2012-07" db="EMBL/GenBank/DDBJ databases">
        <authorList>
            <person name="Cummings C."/>
        </authorList>
    </citation>
    <scope>NUCLEOTIDE SEQUENCE</scope>
    <source>
        <strain evidence="5">1330</strain>
    </source>
</reference>
<evidence type="ECO:0000256" key="2">
    <source>
        <dbReference type="ARBA" id="ARBA00023002"/>
    </source>
</evidence>
<comment type="catalytic activity">
    <reaction evidence="4">
        <text>[glutaredoxin]-dithiol + arsenate + glutathione + H(+) = glutathionyl-S-S-[glutaredoxin] + arsenite + H2O</text>
        <dbReference type="Rhea" id="RHEA:22016"/>
        <dbReference type="Rhea" id="RHEA-COMP:10729"/>
        <dbReference type="Rhea" id="RHEA-COMP:17668"/>
        <dbReference type="ChEBI" id="CHEBI:15377"/>
        <dbReference type="ChEBI" id="CHEBI:15378"/>
        <dbReference type="ChEBI" id="CHEBI:29242"/>
        <dbReference type="ChEBI" id="CHEBI:29950"/>
        <dbReference type="ChEBI" id="CHEBI:48597"/>
        <dbReference type="ChEBI" id="CHEBI:57925"/>
        <dbReference type="ChEBI" id="CHEBI:146199"/>
        <dbReference type="EC" id="1.20.4.1"/>
    </reaction>
</comment>
<dbReference type="NCBIfam" id="TIGR00014">
    <property type="entry name" value="arsC"/>
    <property type="match status" value="1"/>
</dbReference>